<reference evidence="4" key="1">
    <citation type="journal article" date="2023" name="Mol. Biol. Evol.">
        <title>Third-Generation Sequencing Reveals the Adaptive Role of the Epigenome in Three Deep-Sea Polychaetes.</title>
        <authorList>
            <person name="Perez M."/>
            <person name="Aroh O."/>
            <person name="Sun Y."/>
            <person name="Lan Y."/>
            <person name="Juniper S.K."/>
            <person name="Young C.R."/>
            <person name="Angers B."/>
            <person name="Qian P.Y."/>
        </authorList>
    </citation>
    <scope>NUCLEOTIDE SEQUENCE</scope>
    <source>
        <strain evidence="4">P08H-3</strain>
    </source>
</reference>
<proteinExistence type="predicted"/>
<dbReference type="Proteomes" id="UP001208570">
    <property type="component" value="Unassembled WGS sequence"/>
</dbReference>
<feature type="compositionally biased region" description="Basic and acidic residues" evidence="1">
    <location>
        <begin position="39"/>
        <end position="50"/>
    </location>
</feature>
<name>A0AAD9JYS9_9ANNE</name>
<dbReference type="InterPro" id="IPR013783">
    <property type="entry name" value="Ig-like_fold"/>
</dbReference>
<dbReference type="SUPFAM" id="SSF81296">
    <property type="entry name" value="E set domains"/>
    <property type="match status" value="1"/>
</dbReference>
<evidence type="ECO:0000256" key="1">
    <source>
        <dbReference type="SAM" id="MobiDB-lite"/>
    </source>
</evidence>
<evidence type="ECO:0000256" key="2">
    <source>
        <dbReference type="SAM" id="Phobius"/>
    </source>
</evidence>
<feature type="transmembrane region" description="Helical" evidence="2">
    <location>
        <begin position="147"/>
        <end position="172"/>
    </location>
</feature>
<organism evidence="4 5">
    <name type="scientific">Paralvinella palmiformis</name>
    <dbReference type="NCBI Taxonomy" id="53620"/>
    <lineage>
        <taxon>Eukaryota</taxon>
        <taxon>Metazoa</taxon>
        <taxon>Spiralia</taxon>
        <taxon>Lophotrochozoa</taxon>
        <taxon>Annelida</taxon>
        <taxon>Polychaeta</taxon>
        <taxon>Sedentaria</taxon>
        <taxon>Canalipalpata</taxon>
        <taxon>Terebellida</taxon>
        <taxon>Terebelliformia</taxon>
        <taxon>Alvinellidae</taxon>
        <taxon>Paralvinella</taxon>
    </lineage>
</organism>
<feature type="region of interest" description="Disordered" evidence="1">
    <location>
        <begin position="39"/>
        <end position="61"/>
    </location>
</feature>
<evidence type="ECO:0000259" key="3">
    <source>
        <dbReference type="Pfam" id="PF01833"/>
    </source>
</evidence>
<dbReference type="AlphaFoldDB" id="A0AAD9JYS9"/>
<dbReference type="InterPro" id="IPR002909">
    <property type="entry name" value="IPT_dom"/>
</dbReference>
<gene>
    <name evidence="4" type="ORF">LSH36_110g03051</name>
</gene>
<dbReference type="Pfam" id="PF01833">
    <property type="entry name" value="TIG"/>
    <property type="match status" value="1"/>
</dbReference>
<keyword evidence="2" id="KW-0472">Membrane</keyword>
<feature type="domain" description="IPT/TIG" evidence="3">
    <location>
        <begin position="2"/>
        <end position="83"/>
    </location>
</feature>
<protein>
    <recommendedName>
        <fullName evidence="3">IPT/TIG domain-containing protein</fullName>
    </recommendedName>
</protein>
<sequence>MIKPLQTFKSGGRKVTITGNNLDTSRNPTIVLIRNGKMTDPEKCNQEPEKLSCPYPPDPDMSTNRLKREASTYRISLDIDGVSCTQNISACFMDVSDEVLMYPDPIYYPFNGTEIPKDEQLVLRVIVGNVQFNLGKLAYSTDQVDQMIWIIISAVIGGGDLIFIIIIIINVYKPRVE</sequence>
<evidence type="ECO:0000313" key="4">
    <source>
        <dbReference type="EMBL" id="KAK2161757.1"/>
    </source>
</evidence>
<dbReference type="Gene3D" id="2.60.40.10">
    <property type="entry name" value="Immunoglobulins"/>
    <property type="match status" value="1"/>
</dbReference>
<comment type="caution">
    <text evidence="4">The sequence shown here is derived from an EMBL/GenBank/DDBJ whole genome shotgun (WGS) entry which is preliminary data.</text>
</comment>
<evidence type="ECO:0000313" key="5">
    <source>
        <dbReference type="Proteomes" id="UP001208570"/>
    </source>
</evidence>
<keyword evidence="5" id="KW-1185">Reference proteome</keyword>
<dbReference type="InterPro" id="IPR014756">
    <property type="entry name" value="Ig_E-set"/>
</dbReference>
<accession>A0AAD9JYS9</accession>
<keyword evidence="2" id="KW-1133">Transmembrane helix</keyword>
<keyword evidence="2" id="KW-0812">Transmembrane</keyword>
<dbReference type="EMBL" id="JAODUP010000110">
    <property type="protein sequence ID" value="KAK2161757.1"/>
    <property type="molecule type" value="Genomic_DNA"/>
</dbReference>